<evidence type="ECO:0000256" key="4">
    <source>
        <dbReference type="ARBA" id="ARBA00004286"/>
    </source>
</evidence>
<feature type="compositionally biased region" description="Pro residues" evidence="22">
    <location>
        <begin position="137"/>
        <end position="151"/>
    </location>
</feature>
<dbReference type="GO" id="GO:0072354">
    <property type="term" value="F:histone H3T3 kinase activity"/>
    <property type="evidence" value="ECO:0007669"/>
    <property type="project" value="Ensembl"/>
</dbReference>
<evidence type="ECO:0000256" key="2">
    <source>
        <dbReference type="ARBA" id="ARBA00004123"/>
    </source>
</evidence>
<feature type="binding site" evidence="21">
    <location>
        <position position="352"/>
    </location>
    <ligand>
        <name>ATP</name>
        <dbReference type="ChEBI" id="CHEBI:30616"/>
    </ligand>
</feature>
<evidence type="ECO:0000256" key="1">
    <source>
        <dbReference type="ARBA" id="ARBA00001946"/>
    </source>
</evidence>
<dbReference type="FunFam" id="3.30.200.20:FF:000409">
    <property type="entry name" value="serine/threonine-protein kinase haspin"/>
    <property type="match status" value="1"/>
</dbReference>
<dbReference type="GO" id="GO:0005737">
    <property type="term" value="C:cytoplasm"/>
    <property type="evidence" value="ECO:0007669"/>
    <property type="project" value="TreeGrafter"/>
</dbReference>
<name>A0A8C9N762_SERCA</name>
<evidence type="ECO:0000256" key="5">
    <source>
        <dbReference type="ARBA" id="ARBA00012513"/>
    </source>
</evidence>
<feature type="compositionally biased region" description="Low complexity" evidence="22">
    <location>
        <begin position="7"/>
        <end position="27"/>
    </location>
</feature>
<evidence type="ECO:0000256" key="16">
    <source>
        <dbReference type="ARBA" id="ARBA00047899"/>
    </source>
</evidence>
<sequence length="639" mass="70500">STPQWAPPLRSAPLLLSSAADSASAPGDSPPRRRRRRRRSPVRLSSLLLSTTIEGGSVLGESLSQHRPPRSSPEGCSGQRLSLLGAGEEVPEWFRAQGLARSCEPQPGLRGSRRVLRSAVRGPCPAQTVPSPLKAPSTPPPLEGEPQPPVPCDSGTREEPCEVPSHLTRASAKKSSSCQGDLAEEKACISGFSASRWGRHTRLRPRRHKNKRDNDSSLLNNSSSWARVRASLSFHKKKKVTTDESFCSSILCTPSGKSQLSGYQASLSAGKAQGGSSFASSMVLLAPRDSSSVLELLLTDAEKVFGECNQEGPIAFEDCIPLNKMKDCKKIGEGVFGEVFQIDSERGPVALKIIPIEGTEKINGEAQKSFGEILPEVIISKELSLLSEGSVNRTVGFISLYSVHCVQGAYPRYLLEAWDKFHKETGSENDRPDFFGAQQLFMVLEFEFGGQDLERMRSSFSSVASARSILHQVTASLAVAEQELHFEHRDLHWGNVLVRSTKLRELQYVLNGESHSIPTAGIHVNIIDYTLSRLEKDGLTVFCDLSTDLELFQGTGDPQFDIYRKMKEENSNSWTDYHPHSNVLWLHYLADKLLKAMRYKTKALTPALRKIKMQLSKFHKEVLTFGSALDVLHHSSLFQ</sequence>
<evidence type="ECO:0000256" key="20">
    <source>
        <dbReference type="ARBA" id="ARBA00081741"/>
    </source>
</evidence>
<evidence type="ECO:0000313" key="25">
    <source>
        <dbReference type="Proteomes" id="UP000694409"/>
    </source>
</evidence>
<comment type="catalytic activity">
    <reaction evidence="16">
        <text>L-threonyl-[protein] + ATP = O-phospho-L-threonyl-[protein] + ADP + H(+)</text>
        <dbReference type="Rhea" id="RHEA:46608"/>
        <dbReference type="Rhea" id="RHEA-COMP:11060"/>
        <dbReference type="Rhea" id="RHEA-COMP:11605"/>
        <dbReference type="ChEBI" id="CHEBI:15378"/>
        <dbReference type="ChEBI" id="CHEBI:30013"/>
        <dbReference type="ChEBI" id="CHEBI:30616"/>
        <dbReference type="ChEBI" id="CHEBI:61977"/>
        <dbReference type="ChEBI" id="CHEBI:456216"/>
        <dbReference type="EC" id="2.7.11.1"/>
    </reaction>
</comment>
<evidence type="ECO:0000256" key="7">
    <source>
        <dbReference type="ARBA" id="ARBA00022490"/>
    </source>
</evidence>
<evidence type="ECO:0000256" key="19">
    <source>
        <dbReference type="ARBA" id="ARBA00069281"/>
    </source>
</evidence>
<dbReference type="InterPro" id="IPR000719">
    <property type="entry name" value="Prot_kinase_dom"/>
</dbReference>
<feature type="region of interest" description="Disordered" evidence="22">
    <location>
        <begin position="200"/>
        <end position="219"/>
    </location>
</feature>
<keyword evidence="8" id="KW-0723">Serine/threonine-protein kinase</keyword>
<dbReference type="PANTHER" id="PTHR24419">
    <property type="entry name" value="INTERLEUKIN-1 RECEPTOR-ASSOCIATED KINASE"/>
    <property type="match status" value="1"/>
</dbReference>
<evidence type="ECO:0000256" key="6">
    <source>
        <dbReference type="ARBA" id="ARBA00022454"/>
    </source>
</evidence>
<dbReference type="PROSITE" id="PS50011">
    <property type="entry name" value="PROTEIN_KINASE_DOM"/>
    <property type="match status" value="1"/>
</dbReference>
<dbReference type="GeneTree" id="ENSGT00390000013015"/>
<evidence type="ECO:0000313" key="24">
    <source>
        <dbReference type="Ensembl" id="ENSSCAP00000014037.1"/>
    </source>
</evidence>
<keyword evidence="6" id="KW-0158">Chromosome</keyword>
<dbReference type="SMART" id="SM01331">
    <property type="entry name" value="DUF3635"/>
    <property type="match status" value="1"/>
</dbReference>
<comment type="subcellular location">
    <subcellularLocation>
        <location evidence="4">Chromosome</location>
    </subcellularLocation>
    <subcellularLocation>
        <location evidence="3">Cytoplasm</location>
        <location evidence="3">Cytoskeleton</location>
        <location evidence="3">Spindle</location>
    </subcellularLocation>
    <subcellularLocation>
        <location evidence="2">Nucleus</location>
    </subcellularLocation>
</comment>
<keyword evidence="9" id="KW-0597">Phosphoprotein</keyword>
<dbReference type="Pfam" id="PF12330">
    <property type="entry name" value="Haspin_kinase"/>
    <property type="match status" value="1"/>
</dbReference>
<evidence type="ECO:0000256" key="10">
    <source>
        <dbReference type="ARBA" id="ARBA00022679"/>
    </source>
</evidence>
<dbReference type="GO" id="GO:0005524">
    <property type="term" value="F:ATP binding"/>
    <property type="evidence" value="ECO:0007669"/>
    <property type="project" value="UniProtKB-UniRule"/>
</dbReference>
<dbReference type="PROSITE" id="PS00107">
    <property type="entry name" value="PROTEIN_KINASE_ATP"/>
    <property type="match status" value="1"/>
</dbReference>
<evidence type="ECO:0000259" key="23">
    <source>
        <dbReference type="PROSITE" id="PS50011"/>
    </source>
</evidence>
<evidence type="ECO:0000256" key="12">
    <source>
        <dbReference type="ARBA" id="ARBA00022777"/>
    </source>
</evidence>
<organism evidence="24 25">
    <name type="scientific">Serinus canaria</name>
    <name type="common">Island canary</name>
    <name type="synonym">Fringilla canaria</name>
    <dbReference type="NCBI Taxonomy" id="9135"/>
    <lineage>
        <taxon>Eukaryota</taxon>
        <taxon>Metazoa</taxon>
        <taxon>Chordata</taxon>
        <taxon>Craniata</taxon>
        <taxon>Vertebrata</taxon>
        <taxon>Euteleostomi</taxon>
        <taxon>Archelosauria</taxon>
        <taxon>Archosauria</taxon>
        <taxon>Dinosauria</taxon>
        <taxon>Saurischia</taxon>
        <taxon>Theropoda</taxon>
        <taxon>Coelurosauria</taxon>
        <taxon>Aves</taxon>
        <taxon>Neognathae</taxon>
        <taxon>Neoaves</taxon>
        <taxon>Telluraves</taxon>
        <taxon>Australaves</taxon>
        <taxon>Passeriformes</taxon>
        <taxon>Passeroidea</taxon>
        <taxon>Fringillidae</taxon>
        <taxon>Carduelinae</taxon>
        <taxon>Serinus</taxon>
    </lineage>
</organism>
<feature type="domain" description="Protein kinase" evidence="23">
    <location>
        <begin position="325"/>
        <end position="639"/>
    </location>
</feature>
<keyword evidence="15" id="KW-0539">Nucleus</keyword>
<dbReference type="PANTHER" id="PTHR24419:SF18">
    <property type="entry name" value="SERINE_THREONINE-PROTEIN KINASE HASPIN"/>
    <property type="match status" value="1"/>
</dbReference>
<evidence type="ECO:0000256" key="22">
    <source>
        <dbReference type="SAM" id="MobiDB-lite"/>
    </source>
</evidence>
<proteinExistence type="predicted"/>
<evidence type="ECO:0000256" key="15">
    <source>
        <dbReference type="ARBA" id="ARBA00023242"/>
    </source>
</evidence>
<evidence type="ECO:0000256" key="9">
    <source>
        <dbReference type="ARBA" id="ARBA00022553"/>
    </source>
</evidence>
<comment type="catalytic activity">
    <reaction evidence="17">
        <text>L-seryl-[protein] + ATP = O-phospho-L-seryl-[protein] + ADP + H(+)</text>
        <dbReference type="Rhea" id="RHEA:17989"/>
        <dbReference type="Rhea" id="RHEA-COMP:9863"/>
        <dbReference type="Rhea" id="RHEA-COMP:11604"/>
        <dbReference type="ChEBI" id="CHEBI:15378"/>
        <dbReference type="ChEBI" id="CHEBI:29999"/>
        <dbReference type="ChEBI" id="CHEBI:30616"/>
        <dbReference type="ChEBI" id="CHEBI:83421"/>
        <dbReference type="ChEBI" id="CHEBI:456216"/>
        <dbReference type="EC" id="2.7.11.1"/>
    </reaction>
</comment>
<evidence type="ECO:0000256" key="8">
    <source>
        <dbReference type="ARBA" id="ARBA00022527"/>
    </source>
</evidence>
<dbReference type="InterPro" id="IPR011009">
    <property type="entry name" value="Kinase-like_dom_sf"/>
</dbReference>
<comment type="cofactor">
    <cofactor evidence="1">
        <name>Mg(2+)</name>
        <dbReference type="ChEBI" id="CHEBI:18420"/>
    </cofactor>
</comment>
<dbReference type="Gene3D" id="3.30.200.20">
    <property type="entry name" value="Phosphorylase Kinase, domain 1"/>
    <property type="match status" value="1"/>
</dbReference>
<reference evidence="24" key="2">
    <citation type="submission" date="2025-09" db="UniProtKB">
        <authorList>
            <consortium name="Ensembl"/>
        </authorList>
    </citation>
    <scope>IDENTIFICATION</scope>
</reference>
<dbReference type="OMA" id="FSASRWG"/>
<keyword evidence="13 21" id="KW-0067">ATP-binding</keyword>
<dbReference type="InterPro" id="IPR024604">
    <property type="entry name" value="GSG2_C"/>
</dbReference>
<accession>A0A8C9N762</accession>
<dbReference type="GO" id="GO:0005654">
    <property type="term" value="C:nucleoplasm"/>
    <property type="evidence" value="ECO:0007669"/>
    <property type="project" value="Ensembl"/>
</dbReference>
<dbReference type="GO" id="GO:0007064">
    <property type="term" value="P:mitotic sister chromatid cohesion"/>
    <property type="evidence" value="ECO:0007669"/>
    <property type="project" value="Ensembl"/>
</dbReference>
<dbReference type="GO" id="GO:0005819">
    <property type="term" value="C:spindle"/>
    <property type="evidence" value="ECO:0007669"/>
    <property type="project" value="UniProtKB-SubCell"/>
</dbReference>
<gene>
    <name evidence="24" type="primary">HASPIN</name>
</gene>
<dbReference type="GO" id="GO:0071459">
    <property type="term" value="P:protein localization to chromosome, centromeric region"/>
    <property type="evidence" value="ECO:0007669"/>
    <property type="project" value="Ensembl"/>
</dbReference>
<reference evidence="24" key="1">
    <citation type="submission" date="2025-08" db="UniProtKB">
        <authorList>
            <consortium name="Ensembl"/>
        </authorList>
    </citation>
    <scope>IDENTIFICATION</scope>
</reference>
<feature type="region of interest" description="Disordered" evidence="22">
    <location>
        <begin position="121"/>
        <end position="168"/>
    </location>
</feature>
<comment type="function">
    <text evidence="18">Serine/threonine-protein kinase that phosphorylates histone H3 at 'Thr-3' (H3T3ph) during mitosis. May act through H3T3ph to both position and modulate activation of AURKB and other components of the chromosomal passenger complex (CPC) at centromeres to ensure proper chromatid cohesion, metaphase alignment and normal progression through the cell cycle.</text>
</comment>
<keyword evidence="14" id="KW-0206">Cytoskeleton</keyword>
<dbReference type="FunFam" id="1.10.510.10:FF:000401">
    <property type="entry name" value="serine/threonine-protein kinase haspin"/>
    <property type="match status" value="1"/>
</dbReference>
<protein>
    <recommendedName>
        <fullName evidence="19">Serine/threonine-protein kinase haspin</fullName>
        <ecNumber evidence="5">2.7.11.1</ecNumber>
    </recommendedName>
    <alternativeName>
        <fullName evidence="20">Germ cell-specific gene 2 protein</fullName>
    </alternativeName>
</protein>
<feature type="compositionally biased region" description="Basic residues" evidence="22">
    <location>
        <begin position="32"/>
        <end position="41"/>
    </location>
</feature>
<keyword evidence="7" id="KW-0963">Cytoplasm</keyword>
<evidence type="ECO:0000256" key="3">
    <source>
        <dbReference type="ARBA" id="ARBA00004186"/>
    </source>
</evidence>
<keyword evidence="11 21" id="KW-0547">Nucleotide-binding</keyword>
<keyword evidence="10" id="KW-0808">Transferase</keyword>
<dbReference type="GO" id="GO:0005813">
    <property type="term" value="C:centrosome"/>
    <property type="evidence" value="ECO:0007669"/>
    <property type="project" value="Ensembl"/>
</dbReference>
<evidence type="ECO:0000256" key="17">
    <source>
        <dbReference type="ARBA" id="ARBA00048679"/>
    </source>
</evidence>
<keyword evidence="25" id="KW-1185">Reference proteome</keyword>
<evidence type="ECO:0000256" key="21">
    <source>
        <dbReference type="PROSITE-ProRule" id="PRU10141"/>
    </source>
</evidence>
<evidence type="ECO:0000256" key="14">
    <source>
        <dbReference type="ARBA" id="ARBA00023212"/>
    </source>
</evidence>
<dbReference type="EC" id="2.7.11.1" evidence="5"/>
<keyword evidence="12" id="KW-0418">Kinase</keyword>
<dbReference type="AlphaFoldDB" id="A0A8C9N762"/>
<feature type="compositionally biased region" description="Basic residues" evidence="22">
    <location>
        <begin position="200"/>
        <end position="211"/>
    </location>
</feature>
<dbReference type="GO" id="GO:0007094">
    <property type="term" value="P:mitotic spindle assembly checkpoint signaling"/>
    <property type="evidence" value="ECO:0007669"/>
    <property type="project" value="Ensembl"/>
</dbReference>
<evidence type="ECO:0000256" key="13">
    <source>
        <dbReference type="ARBA" id="ARBA00022840"/>
    </source>
</evidence>
<dbReference type="InterPro" id="IPR017441">
    <property type="entry name" value="Protein_kinase_ATP_BS"/>
</dbReference>
<evidence type="ECO:0000256" key="11">
    <source>
        <dbReference type="ARBA" id="ARBA00022741"/>
    </source>
</evidence>
<dbReference type="Proteomes" id="UP000694409">
    <property type="component" value="Unassembled WGS sequence"/>
</dbReference>
<dbReference type="SUPFAM" id="SSF56112">
    <property type="entry name" value="Protein kinase-like (PK-like)"/>
    <property type="match status" value="1"/>
</dbReference>
<dbReference type="SMART" id="SM00220">
    <property type="entry name" value="S_TKc"/>
    <property type="match status" value="1"/>
</dbReference>
<dbReference type="GO" id="GO:0005694">
    <property type="term" value="C:chromosome"/>
    <property type="evidence" value="ECO:0007669"/>
    <property type="project" value="UniProtKB-SubCell"/>
</dbReference>
<feature type="region of interest" description="Disordered" evidence="22">
    <location>
        <begin position="1"/>
        <end position="83"/>
    </location>
</feature>
<dbReference type="Ensembl" id="ENSSCAT00000015746.1">
    <property type="protein sequence ID" value="ENSSCAP00000014037.1"/>
    <property type="gene ID" value="ENSSCAG00000010327.1"/>
</dbReference>
<evidence type="ECO:0000256" key="18">
    <source>
        <dbReference type="ARBA" id="ARBA00053811"/>
    </source>
</evidence>
<dbReference type="Gene3D" id="1.10.510.10">
    <property type="entry name" value="Transferase(Phosphotransferase) domain 1"/>
    <property type="match status" value="1"/>
</dbReference>